<keyword evidence="5" id="KW-1185">Reference proteome</keyword>
<feature type="compositionally biased region" description="Gly residues" evidence="2">
    <location>
        <begin position="1097"/>
        <end position="1106"/>
    </location>
</feature>
<proteinExistence type="predicted"/>
<feature type="region of interest" description="Disordered" evidence="2">
    <location>
        <begin position="291"/>
        <end position="340"/>
    </location>
</feature>
<name>A0AAE0BDB1_9CHLO</name>
<keyword evidence="1" id="KW-0945">Host-virus interaction</keyword>
<evidence type="ECO:0000256" key="1">
    <source>
        <dbReference type="ARBA" id="ARBA00022581"/>
    </source>
</evidence>
<dbReference type="PANTHER" id="PTHR13037:SF24">
    <property type="entry name" value="POLYCOMB PROTEIN PCL-RELATED"/>
    <property type="match status" value="1"/>
</dbReference>
<feature type="compositionally biased region" description="Low complexity" evidence="2">
    <location>
        <begin position="1448"/>
        <end position="1457"/>
    </location>
</feature>
<keyword evidence="3" id="KW-0472">Membrane</keyword>
<feature type="transmembrane region" description="Helical" evidence="3">
    <location>
        <begin position="647"/>
        <end position="668"/>
    </location>
</feature>
<feature type="region of interest" description="Disordered" evidence="2">
    <location>
        <begin position="884"/>
        <end position="975"/>
    </location>
</feature>
<sequence length="2001" mass="215876">MVVSTIAKRSLPRDSDIDASLRLTDAVRNTPTARSPTVTNPDPASNTDADVATRKYLQEQSKLVDEVYTGRLHRTWAKGIREDILGDKKHYFSGTTDADLLSDVVVQLRTEFAPAGLELVSFDLDDPQALVVGKVNALLYDVLGLIIEKHSDAHVWLTGTDASADRNGRRALVDIVKRSVPVALRESFQQEHAALSYPANVDPQPVLAREQRLVRDNKATDWTPTEATRKLSLYSRLDPAWAQTDVGKAFLAKPAGGGASALLTRSEHQVLLDKIKELTELVQRWCEAAPPVVQRQRDPPQRQHGQRPQQGRQQQRHGQPPRGFRMGVQSPPAVGYDRDDQRAKPLCTRCKKTGKDLYHFYRDWPLGGRQHSPTSAAAFCVPIDDEDAEGVHALAMCAVFQEAADDGAEAFARAATVYGPPAVLCGGVVGGIDVSAYGFSVDATPPVAATSGGDILQRLDDLAAEVNAAVEPKVHYTHASFPPPGGMETRASALVCDPAEADITPEEQVPAGGAAASASAVPAPAMPVLENERELLELYGYGSPVSLPSTRVTTTEKSGGEFAGVVETVHHAAVEPVDLTGYDTDDYEDFADGSFAVRPRTPDISANHASESAAHVPAESGGASRTYGCGKPPWGFPAHAGPWGFPYFISLILFISIMGVGAAAYTAANDIDSVQVSGRAAPQPVLCRGIYASTLVYPSWTPSLWMQYCTPWVLRRWFTGRLTHWRAVLKATTVDIVVTVPLLTLTPSSFSFWLWQYTTLVRSTRGAAATGVTGKGAKGTYKAPSSGQPPQAATAAGEPSFQIPKKKSTLSAAAPEFHSTTPLVLATGTACVTPPMEEAVTVPKQRPNPPLRHARAASPRVLTVDTPGAGRNMRATPQRYVNLMTTPSPGIMRLPGSRDMSPPPPRQRSTPRARDRTPPPPRRRSPPRTRDLSPPAPRQRSPLPSYRTPHTWSGATVMTSPHGQLPTPFSENAPLGELAGAASAGQHLPAGLPSRDPLAVREMAEVKLPTSEQDMQNEANGQKQGLRQFPSRSDVANWRTRQQQGATLAWTPRPNQGGVGAAGRSEGMGQSIAGEPTAHSMHPTPSSTSNGEVGAAGRTGGSGLTGGPRHISKAYSGQPLTSPITDIATENKVTGDSLTSPLTEKVIGDSLTSTLTQKVTGDSLTSPITDIATEHKVIGDALARLSVTFESEMDSEATSLTPSLTQATTEAATEAATDTAMLESLLNRESRPLTTSLTSTTTEQPVSSVSSVSYADLSCRRAIELAAYQPPPLPVIEPPSQADVLSRIPVRNLPLSQDSANQLSRRERRHQRWEQHQQRLAEQRRVLFSDPASARTPADASIPALNHQHQALMHNQMMLEVSEYMQNLHQQVLQRYPHLISGLPAVGAPPMTPYQHTLGWASGLPGAPAPAAGSGPWLVPAPAQPVPAPAQPAPAPFQPDPPAPADPPATGSSPSDSADPDHPSPGNSPPPSDNGDSRHRRLDVLLWTLEGASFWLRNHLSSSSSVTFSHGAEAQYSYRLPTMPGSASHFITDTNRIWMTMRHIGVDIQDLAQHGSVHTPVRLTEIEDSEAFTLQVEKTQVDEARRCAESRTGTQQRRLPLYSWVTISDNALESELAEFDPLGLQIWAAFSASEAYLFRGMAAGNQPTPATVPARLGVNRFPSGVPSAEEYRSSGNSLPAAPGLLPVDQRLSQFPGHHDLMGAASPGDVYRESKTVADVLKLIRDILMYPSSAELITTDADIAALPPFSEALVNFLSMGVVTFALGRMSSYRLDLTIITMPEILKEVAQRKLQPRSLTFLKQGGMLNSEAWNRRYATLAPFLADVARSVLDDIALVGLAGTVMRMAQRREETARLFATRLVSWHEVVQLLADAMPNCHAISQQQLLYQFWSGLRLKQAVMDRLIEDRLDLQSPAGWESNHPGSTALQHIITVATKLERSEALTAARTSPASAPANRNPAWRNGRSSSRLNAVQDAGEEGATERRALEIGRRHSFHFFLFLV</sequence>
<feature type="compositionally biased region" description="Low complexity" evidence="2">
    <location>
        <begin position="302"/>
        <end position="323"/>
    </location>
</feature>
<evidence type="ECO:0000256" key="3">
    <source>
        <dbReference type="SAM" id="Phobius"/>
    </source>
</evidence>
<feature type="region of interest" description="Disordered" evidence="2">
    <location>
        <begin position="27"/>
        <end position="48"/>
    </location>
</feature>
<feature type="transmembrane region" description="Helical" evidence="3">
    <location>
        <begin position="736"/>
        <end position="755"/>
    </location>
</feature>
<protein>
    <submittedName>
        <fullName evidence="4">Uncharacterized protein</fullName>
    </submittedName>
</protein>
<dbReference type="PANTHER" id="PTHR13037">
    <property type="entry name" value="FORMIN"/>
    <property type="match status" value="1"/>
</dbReference>
<feature type="compositionally biased region" description="Low complexity" evidence="2">
    <location>
        <begin position="1408"/>
        <end position="1421"/>
    </location>
</feature>
<feature type="compositionally biased region" description="Polar residues" evidence="2">
    <location>
        <begin position="1010"/>
        <end position="1025"/>
    </location>
</feature>
<dbReference type="EMBL" id="LGRX02035626">
    <property type="protein sequence ID" value="KAK3233810.1"/>
    <property type="molecule type" value="Genomic_DNA"/>
</dbReference>
<feature type="compositionally biased region" description="Low complexity" evidence="2">
    <location>
        <begin position="1942"/>
        <end position="1964"/>
    </location>
</feature>
<gene>
    <name evidence="4" type="ORF">CYMTET_55921</name>
</gene>
<evidence type="ECO:0000313" key="5">
    <source>
        <dbReference type="Proteomes" id="UP001190700"/>
    </source>
</evidence>
<evidence type="ECO:0000256" key="2">
    <source>
        <dbReference type="SAM" id="MobiDB-lite"/>
    </source>
</evidence>
<feature type="region of interest" description="Disordered" evidence="2">
    <location>
        <begin position="1942"/>
        <end position="1978"/>
    </location>
</feature>
<feature type="region of interest" description="Disordered" evidence="2">
    <location>
        <begin position="771"/>
        <end position="802"/>
    </location>
</feature>
<feature type="region of interest" description="Disordered" evidence="2">
    <location>
        <begin position="1010"/>
        <end position="1123"/>
    </location>
</feature>
<keyword evidence="3" id="KW-0812">Transmembrane</keyword>
<keyword evidence="3" id="KW-1133">Transmembrane helix</keyword>
<feature type="compositionally biased region" description="Pro residues" evidence="2">
    <location>
        <begin position="1422"/>
        <end position="1447"/>
    </location>
</feature>
<accession>A0AAE0BDB1</accession>
<dbReference type="Proteomes" id="UP001190700">
    <property type="component" value="Unassembled WGS sequence"/>
</dbReference>
<feature type="compositionally biased region" description="Polar residues" evidence="2">
    <location>
        <begin position="948"/>
        <end position="970"/>
    </location>
</feature>
<organism evidence="4 5">
    <name type="scientific">Cymbomonas tetramitiformis</name>
    <dbReference type="NCBI Taxonomy" id="36881"/>
    <lineage>
        <taxon>Eukaryota</taxon>
        <taxon>Viridiplantae</taxon>
        <taxon>Chlorophyta</taxon>
        <taxon>Pyramimonadophyceae</taxon>
        <taxon>Pyramimonadales</taxon>
        <taxon>Pyramimonadaceae</taxon>
        <taxon>Cymbomonas</taxon>
    </lineage>
</organism>
<feature type="region of interest" description="Disordered" evidence="2">
    <location>
        <begin position="1408"/>
        <end position="1478"/>
    </location>
</feature>
<reference evidence="4 5" key="1">
    <citation type="journal article" date="2015" name="Genome Biol. Evol.">
        <title>Comparative Genomics of a Bacterivorous Green Alga Reveals Evolutionary Causalities and Consequences of Phago-Mixotrophic Mode of Nutrition.</title>
        <authorList>
            <person name="Burns J.A."/>
            <person name="Paasch A."/>
            <person name="Narechania A."/>
            <person name="Kim E."/>
        </authorList>
    </citation>
    <scope>NUCLEOTIDE SEQUENCE [LARGE SCALE GENOMIC DNA]</scope>
    <source>
        <strain evidence="4 5">PLY_AMNH</strain>
    </source>
</reference>
<evidence type="ECO:0000313" key="4">
    <source>
        <dbReference type="EMBL" id="KAK3233810.1"/>
    </source>
</evidence>
<comment type="caution">
    <text evidence="4">The sequence shown here is derived from an EMBL/GenBank/DDBJ whole genome shotgun (WGS) entry which is preliminary data.</text>
</comment>